<feature type="region of interest" description="Disordered" evidence="1">
    <location>
        <begin position="344"/>
        <end position="363"/>
    </location>
</feature>
<dbReference type="InterPro" id="IPR020835">
    <property type="entry name" value="Catalase_sf"/>
</dbReference>
<comment type="caution">
    <text evidence="2">The sequence shown here is derived from an EMBL/GenBank/DDBJ whole genome shotgun (WGS) entry which is preliminary data.</text>
</comment>
<proteinExistence type="predicted"/>
<dbReference type="Proteomes" id="UP000681594">
    <property type="component" value="Unassembled WGS sequence"/>
</dbReference>
<dbReference type="Gene3D" id="2.40.180.10">
    <property type="entry name" value="Catalase core domain"/>
    <property type="match status" value="1"/>
</dbReference>
<dbReference type="SUPFAM" id="SSF56634">
    <property type="entry name" value="Heme-dependent catalase-like"/>
    <property type="match status" value="1"/>
</dbReference>
<evidence type="ECO:0000313" key="3">
    <source>
        <dbReference type="Proteomes" id="UP000681594"/>
    </source>
</evidence>
<evidence type="ECO:0000256" key="1">
    <source>
        <dbReference type="SAM" id="MobiDB-lite"/>
    </source>
</evidence>
<dbReference type="PANTHER" id="PTHR36195:SF4">
    <property type="entry name" value="DOMAIN PROTEIN, PUTATIVE (AFU_ORTHOLOGUE AFUA_5G01990)-RELATED"/>
    <property type="match status" value="1"/>
</dbReference>
<evidence type="ECO:0000313" key="2">
    <source>
        <dbReference type="EMBL" id="MBP0446444.1"/>
    </source>
</evidence>
<name>A0ABS4AHE1_9PROT</name>
<dbReference type="PANTHER" id="PTHR36195">
    <property type="entry name" value="DOMAIN PROTEIN, PUTATIVE (AFU_ORTHOLOGUE AFUA_5G01990)-RELATED-RELATED"/>
    <property type="match status" value="1"/>
</dbReference>
<organism evidence="2 3">
    <name type="scientific">Pararoseomonas baculiformis</name>
    <dbReference type="NCBI Taxonomy" id="2820812"/>
    <lineage>
        <taxon>Bacteria</taxon>
        <taxon>Pseudomonadati</taxon>
        <taxon>Pseudomonadota</taxon>
        <taxon>Alphaproteobacteria</taxon>
        <taxon>Acetobacterales</taxon>
        <taxon>Acetobacteraceae</taxon>
        <taxon>Pararoseomonas</taxon>
    </lineage>
</organism>
<dbReference type="CDD" id="cd08152">
    <property type="entry name" value="y4iL_like"/>
    <property type="match status" value="1"/>
</dbReference>
<dbReference type="EMBL" id="JAGIZB010000017">
    <property type="protein sequence ID" value="MBP0446444.1"/>
    <property type="molecule type" value="Genomic_DNA"/>
</dbReference>
<sequence>MTQSFLRYSPDVETVPPEEAGTIEAILESMRRLATRTPEEYGHAVRVSHAKSHGLAVGELEVLPGLPAHLAQGLFASPARYPVVARLANVPGEIITDAVSTQTGLSIKILGVRGEMLPGHEGEVTQDFVLDTGSRFAAADAKAFLLTHRALEHAPRIPDRMKEAVSKASRAANKALHALGTDSPKLDFFGHPRIHPLAEAYFTQAPIRYGEHVAKLAVVPATREQQSLAGGALDTDADENALRTATVSYLRARDAVFDIRVQLCTDLETMPVEDASREWDEERSPYQTVARLTFPRQEAYSEARRDHVDQNLAFCPSHGLAAHRPLGSIMRARLRAYPEMSRLRRQANGRPLAEPRSIDEIPA</sequence>
<keyword evidence="3" id="KW-1185">Reference proteome</keyword>
<protein>
    <submittedName>
        <fullName evidence="2">Catalase family protein</fullName>
    </submittedName>
</protein>
<gene>
    <name evidence="2" type="ORF">J8J14_16840</name>
</gene>
<dbReference type="RefSeq" id="WP_209380712.1">
    <property type="nucleotide sequence ID" value="NZ_JAGIZB010000017.1"/>
</dbReference>
<accession>A0ABS4AHE1</accession>
<reference evidence="2 3" key="1">
    <citation type="submission" date="2021-03" db="EMBL/GenBank/DDBJ databases">
        <authorList>
            <person name="So Y."/>
        </authorList>
    </citation>
    <scope>NUCLEOTIDE SEQUENCE [LARGE SCALE GENOMIC DNA]</scope>
    <source>
        <strain evidence="2 3">SSH11</strain>
    </source>
</reference>